<dbReference type="InterPro" id="IPR013822">
    <property type="entry name" value="Signal_recog_particl_SRP54_hlx"/>
</dbReference>
<comment type="function">
    <text evidence="9">Involved in targeting and insertion of nascent membrane proteins into the cytoplasmic membrane. Acts as a receptor for the complex formed by the signal recognition particle (SRP) and the ribosome-nascent chain (RNC).</text>
</comment>
<comment type="catalytic activity">
    <reaction evidence="8 9">
        <text>GTP + H2O = GDP + phosphate + H(+)</text>
        <dbReference type="Rhea" id="RHEA:19669"/>
        <dbReference type="ChEBI" id="CHEBI:15377"/>
        <dbReference type="ChEBI" id="CHEBI:15378"/>
        <dbReference type="ChEBI" id="CHEBI:37565"/>
        <dbReference type="ChEBI" id="CHEBI:43474"/>
        <dbReference type="ChEBI" id="CHEBI:58189"/>
        <dbReference type="EC" id="3.6.5.4"/>
    </reaction>
</comment>
<feature type="domain" description="SRP54-type proteins GTP-binding" evidence="10">
    <location>
        <begin position="258"/>
        <end position="271"/>
    </location>
</feature>
<organism evidence="11 12">
    <name type="scientific">Hydrogenimonas cancrithermarum</name>
    <dbReference type="NCBI Taxonomy" id="2993563"/>
    <lineage>
        <taxon>Bacteria</taxon>
        <taxon>Pseudomonadati</taxon>
        <taxon>Campylobacterota</taxon>
        <taxon>Epsilonproteobacteria</taxon>
        <taxon>Campylobacterales</taxon>
        <taxon>Hydrogenimonadaceae</taxon>
        <taxon>Hydrogenimonas</taxon>
    </lineage>
</organism>
<dbReference type="Pfam" id="PF02881">
    <property type="entry name" value="SRP54_N"/>
    <property type="match status" value="1"/>
</dbReference>
<dbReference type="EMBL" id="AP027370">
    <property type="protein sequence ID" value="BDY12144.1"/>
    <property type="molecule type" value="Genomic_DNA"/>
</dbReference>
<feature type="binding site" evidence="9">
    <location>
        <begin position="173"/>
        <end position="177"/>
    </location>
    <ligand>
        <name>GTP</name>
        <dbReference type="ChEBI" id="CHEBI:37565"/>
    </ligand>
</feature>
<keyword evidence="6 9" id="KW-0472">Membrane</keyword>
<dbReference type="NCBIfam" id="TIGR00064">
    <property type="entry name" value="ftsY"/>
    <property type="match status" value="1"/>
</dbReference>
<dbReference type="InterPro" id="IPR000897">
    <property type="entry name" value="SRP54_GTPase_dom"/>
</dbReference>
<keyword evidence="2 9" id="KW-0963">Cytoplasm</keyword>
<sequence length="377" mass="41573">MFGFLKKGLKKTVEAIQSTTPVKREKIGRDELEDLLLEADVSYDLVEKIVESLPETVKRIQLYNTLISLFMYSAEKIEPHGEKPFVELIVGVNGAGKTTTIAKLAQRYKSEGKTVLLGAADTFRAAAIEQLKTWAEKIDVPIVYTKQGHDPSAVAYDAINSAKAKQIDHVIIDTAGRLHTQTNLAEELKKIVRVCGKAMEGAPHRKILILDGTQGNSAINQAKAFKEMIDIDGIIITKLDGTAKGGALFSIAEELKLPIYYVGVGEKAEDLIPFDPKEFVNTILDAIFIEEEENAVPSSGKTHHVDLHSLTEAQRARLEALLDKDGYNLLSKHFVSERSSGETYRLGINENSDRIEVLRPDGTVLKAYKAEDLESNG</sequence>
<evidence type="ECO:0000256" key="8">
    <source>
        <dbReference type="ARBA" id="ARBA00048027"/>
    </source>
</evidence>
<keyword evidence="12" id="KW-1185">Reference proteome</keyword>
<dbReference type="Pfam" id="PF00448">
    <property type="entry name" value="SRP54"/>
    <property type="match status" value="1"/>
</dbReference>
<evidence type="ECO:0000256" key="3">
    <source>
        <dbReference type="ARBA" id="ARBA00022741"/>
    </source>
</evidence>
<evidence type="ECO:0000256" key="5">
    <source>
        <dbReference type="ARBA" id="ARBA00023134"/>
    </source>
</evidence>
<gene>
    <name evidence="9 11" type="primary">ftsY</name>
    <name evidence="11" type="ORF">HCR_04560</name>
</gene>
<dbReference type="EC" id="3.6.5.4" evidence="9"/>
<dbReference type="PANTHER" id="PTHR43134">
    <property type="entry name" value="SIGNAL RECOGNITION PARTICLE RECEPTOR SUBUNIT ALPHA"/>
    <property type="match status" value="1"/>
</dbReference>
<evidence type="ECO:0000256" key="1">
    <source>
        <dbReference type="ARBA" id="ARBA00022475"/>
    </source>
</evidence>
<evidence type="ECO:0000256" key="6">
    <source>
        <dbReference type="ARBA" id="ARBA00023136"/>
    </source>
</evidence>
<dbReference type="Proteomes" id="UP001321445">
    <property type="component" value="Chromosome"/>
</dbReference>
<keyword evidence="7 9" id="KW-0675">Receptor</keyword>
<keyword evidence="1 9" id="KW-1003">Cell membrane</keyword>
<proteinExistence type="inferred from homology"/>
<comment type="similarity">
    <text evidence="9">Belongs to the GTP-binding SRP family. FtsY subfamily.</text>
</comment>
<dbReference type="PROSITE" id="PS00300">
    <property type="entry name" value="SRP54"/>
    <property type="match status" value="1"/>
</dbReference>
<evidence type="ECO:0000256" key="2">
    <source>
        <dbReference type="ARBA" id="ARBA00022490"/>
    </source>
</evidence>
<dbReference type="CDD" id="cd17874">
    <property type="entry name" value="FtsY"/>
    <property type="match status" value="1"/>
</dbReference>
<keyword evidence="5 9" id="KW-0342">GTP-binding</keyword>
<dbReference type="SUPFAM" id="SSF47364">
    <property type="entry name" value="Domain of the SRP/SRP receptor G-proteins"/>
    <property type="match status" value="1"/>
</dbReference>
<dbReference type="SUPFAM" id="SSF52540">
    <property type="entry name" value="P-loop containing nucleoside triphosphate hydrolases"/>
    <property type="match status" value="1"/>
</dbReference>
<dbReference type="SMART" id="SM00382">
    <property type="entry name" value="AAA"/>
    <property type="match status" value="1"/>
</dbReference>
<dbReference type="InterPro" id="IPR003593">
    <property type="entry name" value="AAA+_ATPase"/>
</dbReference>
<comment type="subcellular location">
    <subcellularLocation>
        <location evidence="9">Cell membrane</location>
        <topology evidence="9">Peripheral membrane protein</topology>
        <orientation evidence="9">Cytoplasmic side</orientation>
    </subcellularLocation>
    <subcellularLocation>
        <location evidence="9">Cytoplasm</location>
    </subcellularLocation>
</comment>
<dbReference type="Gene3D" id="3.40.50.300">
    <property type="entry name" value="P-loop containing nucleotide triphosphate hydrolases"/>
    <property type="match status" value="1"/>
</dbReference>
<protein>
    <recommendedName>
        <fullName evidence="9">Signal recognition particle receptor FtsY</fullName>
        <shortName evidence="9">SRP receptor</shortName>
        <ecNumber evidence="9">3.6.5.4</ecNumber>
    </recommendedName>
</protein>
<dbReference type="PANTHER" id="PTHR43134:SF1">
    <property type="entry name" value="SIGNAL RECOGNITION PARTICLE RECEPTOR SUBUNIT ALPHA"/>
    <property type="match status" value="1"/>
</dbReference>
<evidence type="ECO:0000259" key="10">
    <source>
        <dbReference type="PROSITE" id="PS00300"/>
    </source>
</evidence>
<feature type="binding site" evidence="9">
    <location>
        <begin position="91"/>
        <end position="98"/>
    </location>
    <ligand>
        <name>GTP</name>
        <dbReference type="ChEBI" id="CHEBI:37565"/>
    </ligand>
</feature>
<dbReference type="InterPro" id="IPR004390">
    <property type="entry name" value="SR_rcpt_FtsY"/>
</dbReference>
<accession>A0ABN6WSK3</accession>
<evidence type="ECO:0000313" key="12">
    <source>
        <dbReference type="Proteomes" id="UP001321445"/>
    </source>
</evidence>
<dbReference type="InterPro" id="IPR027417">
    <property type="entry name" value="P-loop_NTPase"/>
</dbReference>
<dbReference type="InterPro" id="IPR042101">
    <property type="entry name" value="SRP54_N_sf"/>
</dbReference>
<evidence type="ECO:0000256" key="7">
    <source>
        <dbReference type="ARBA" id="ARBA00023170"/>
    </source>
</evidence>
<reference evidence="11 12" key="1">
    <citation type="submission" date="2023-03" db="EMBL/GenBank/DDBJ databases">
        <title>Description of Hydrogenimonas sp. ISO32.</title>
        <authorList>
            <person name="Mino S."/>
            <person name="Fukazawa S."/>
            <person name="Sawabe T."/>
        </authorList>
    </citation>
    <scope>NUCLEOTIDE SEQUENCE [LARGE SCALE GENOMIC DNA]</scope>
    <source>
        <strain evidence="11 12">ISO32</strain>
    </source>
</reference>
<name>A0ABN6WSK3_9BACT</name>
<dbReference type="SMART" id="SM00962">
    <property type="entry name" value="SRP54"/>
    <property type="match status" value="1"/>
</dbReference>
<dbReference type="InterPro" id="IPR036225">
    <property type="entry name" value="SRP/SRP_N"/>
</dbReference>
<keyword evidence="4 9" id="KW-0378">Hydrolase</keyword>
<evidence type="ECO:0000313" key="11">
    <source>
        <dbReference type="EMBL" id="BDY12144.1"/>
    </source>
</evidence>
<feature type="binding site" evidence="9">
    <location>
        <begin position="237"/>
        <end position="240"/>
    </location>
    <ligand>
        <name>GTP</name>
        <dbReference type="ChEBI" id="CHEBI:37565"/>
    </ligand>
</feature>
<evidence type="ECO:0000256" key="9">
    <source>
        <dbReference type="HAMAP-Rule" id="MF_00920"/>
    </source>
</evidence>
<comment type="subunit">
    <text evidence="9">Part of the signal recognition particle protein translocation system, which is composed of SRP and FtsY.</text>
</comment>
<evidence type="ECO:0000256" key="4">
    <source>
        <dbReference type="ARBA" id="ARBA00022801"/>
    </source>
</evidence>
<dbReference type="Gene3D" id="1.20.120.140">
    <property type="entry name" value="Signal recognition particle SRP54, nucleotide-binding domain"/>
    <property type="match status" value="1"/>
</dbReference>
<keyword evidence="3 9" id="KW-0547">Nucleotide-binding</keyword>
<dbReference type="HAMAP" id="MF_00920">
    <property type="entry name" value="FtsY"/>
    <property type="match status" value="1"/>
</dbReference>